<dbReference type="RefSeq" id="XP_015896017.3">
    <property type="nucleotide sequence ID" value="XM_016040531.4"/>
</dbReference>
<evidence type="ECO:0000259" key="2">
    <source>
        <dbReference type="Pfam" id="PF00462"/>
    </source>
</evidence>
<dbReference type="InterPro" id="IPR002109">
    <property type="entry name" value="Glutaredoxin"/>
</dbReference>
<dbReference type="KEGG" id="zju:107429784"/>
<sequence>MGCASSKRVEASADIYRPAPASFAVFDINSIQEPWLMVSDTKPQDHNEKPTFVPTQILEKLNNLDSAEQAPHSWDEVSKALEDLKPSLAQANSVFSAATTTTPAKPSSVQPSELKKQSHGNSKVVNKSLSFHTIEEFDAKLNPKPPASELRKTESMKTEQVKKTEKTEQRVPEAPNGINKPVKENIFIVRDRLEREKEGKQANFDKLISMRVNPLSQYPEKCPPGGNDSVVLYTTSLGGVRKTYEDCNRVRAMLEGHRVVFDERDVALHGGFLSELKELIGEEEGVSVPRLFVKGRYLGGAEQVVELNETGRLGKMLSYAKVERGIGRLGCEGCGGARFVPCLECGGSCKVVVDGDKKQRCSVCNENGLVHCPACL</sequence>
<dbReference type="AlphaFoldDB" id="A0A6P4BAN4"/>
<evidence type="ECO:0000313" key="4">
    <source>
        <dbReference type="RefSeq" id="XP_015896017.3"/>
    </source>
</evidence>
<dbReference type="PANTHER" id="PTHR45669:SF7">
    <property type="entry name" value="F1N19.7"/>
    <property type="match status" value="1"/>
</dbReference>
<gene>
    <name evidence="4" type="primary">LOC107429784</name>
</gene>
<dbReference type="PANTHER" id="PTHR45669">
    <property type="entry name" value="GLUTAREDOXIN DOMAIN-CONTAINING CYSTEINE-RICH PROTEIN CG12206-RELATED"/>
    <property type="match status" value="1"/>
</dbReference>
<dbReference type="PROSITE" id="PS51354">
    <property type="entry name" value="GLUTAREDOXIN_2"/>
    <property type="match status" value="1"/>
</dbReference>
<dbReference type="Proteomes" id="UP001652623">
    <property type="component" value="Chromosome 6"/>
</dbReference>
<reference evidence="4" key="1">
    <citation type="submission" date="2025-08" db="UniProtKB">
        <authorList>
            <consortium name="RefSeq"/>
        </authorList>
    </citation>
    <scope>IDENTIFICATION</scope>
    <source>
        <tissue evidence="4">Seedling</tissue>
    </source>
</reference>
<feature type="region of interest" description="Disordered" evidence="1">
    <location>
        <begin position="136"/>
        <end position="179"/>
    </location>
</feature>
<dbReference type="InterPro" id="IPR036249">
    <property type="entry name" value="Thioredoxin-like_sf"/>
</dbReference>
<name>A0A6P4BAN4_ZIZJJ</name>
<feature type="region of interest" description="Disordered" evidence="1">
    <location>
        <begin position="98"/>
        <end position="123"/>
    </location>
</feature>
<proteinExistence type="predicted"/>
<protein>
    <submittedName>
        <fullName evidence="4">Uncharacterized protein At3g28850</fullName>
    </submittedName>
</protein>
<dbReference type="GeneID" id="107429784"/>
<organism evidence="3 4">
    <name type="scientific">Ziziphus jujuba</name>
    <name type="common">Chinese jujube</name>
    <name type="synonym">Ziziphus sativa</name>
    <dbReference type="NCBI Taxonomy" id="326968"/>
    <lineage>
        <taxon>Eukaryota</taxon>
        <taxon>Viridiplantae</taxon>
        <taxon>Streptophyta</taxon>
        <taxon>Embryophyta</taxon>
        <taxon>Tracheophyta</taxon>
        <taxon>Spermatophyta</taxon>
        <taxon>Magnoliopsida</taxon>
        <taxon>eudicotyledons</taxon>
        <taxon>Gunneridae</taxon>
        <taxon>Pentapetalae</taxon>
        <taxon>rosids</taxon>
        <taxon>fabids</taxon>
        <taxon>Rosales</taxon>
        <taxon>Rhamnaceae</taxon>
        <taxon>Paliureae</taxon>
        <taxon>Ziziphus</taxon>
    </lineage>
</organism>
<evidence type="ECO:0000313" key="3">
    <source>
        <dbReference type="Proteomes" id="UP001652623"/>
    </source>
</evidence>
<feature type="compositionally biased region" description="Low complexity" evidence="1">
    <location>
        <begin position="98"/>
        <end position="108"/>
    </location>
</feature>
<evidence type="ECO:0000256" key="1">
    <source>
        <dbReference type="SAM" id="MobiDB-lite"/>
    </source>
</evidence>
<feature type="domain" description="Glutaredoxin" evidence="2">
    <location>
        <begin position="230"/>
        <end position="297"/>
    </location>
</feature>
<dbReference type="InParanoid" id="A0A6P4BAN4"/>
<dbReference type="Pfam" id="PF00462">
    <property type="entry name" value="Glutaredoxin"/>
    <property type="match status" value="1"/>
</dbReference>
<dbReference type="FunCoup" id="A0A6P4BAN4">
    <property type="interactions" value="276"/>
</dbReference>
<dbReference type="Pfam" id="PF23733">
    <property type="entry name" value="GRXCR1-2_C"/>
    <property type="match status" value="1"/>
</dbReference>
<dbReference type="SUPFAM" id="SSF52833">
    <property type="entry name" value="Thioredoxin-like"/>
    <property type="match status" value="1"/>
</dbReference>
<keyword evidence="3" id="KW-1185">Reference proteome</keyword>
<feature type="compositionally biased region" description="Basic and acidic residues" evidence="1">
    <location>
        <begin position="149"/>
        <end position="171"/>
    </location>
</feature>
<accession>A0A6P4BAN4</accession>
<dbReference type="CDD" id="cd03031">
    <property type="entry name" value="GRX_GRX_like"/>
    <property type="match status" value="1"/>
</dbReference>
<dbReference type="Gene3D" id="3.40.30.10">
    <property type="entry name" value="Glutaredoxin"/>
    <property type="match status" value="1"/>
</dbReference>